<dbReference type="Gramene" id="Jr11_16670_p1">
    <property type="protein sequence ID" value="cds.Jr11_16670_p1"/>
    <property type="gene ID" value="Jr11_16670"/>
</dbReference>
<gene>
    <name evidence="6" type="primary">LOC108981069</name>
</gene>
<keyword evidence="5" id="KW-1185">Reference proteome</keyword>
<reference evidence="6" key="1">
    <citation type="submission" date="2025-08" db="UniProtKB">
        <authorList>
            <consortium name="RefSeq"/>
        </authorList>
    </citation>
    <scope>IDENTIFICATION</scope>
    <source>
        <tissue evidence="6">Leaves</tissue>
    </source>
</reference>
<dbReference type="GeneID" id="108981069"/>
<comment type="subcellular location">
    <subcellularLocation>
        <location evidence="1">Nucleus</location>
    </subcellularLocation>
</comment>
<evidence type="ECO:0000313" key="6">
    <source>
        <dbReference type="RefSeq" id="XP_018816084.1"/>
    </source>
</evidence>
<keyword evidence="3" id="KW-0539">Nucleus</keyword>
<feature type="compositionally biased region" description="Acidic residues" evidence="4">
    <location>
        <begin position="16"/>
        <end position="25"/>
    </location>
</feature>
<dbReference type="Proteomes" id="UP000235220">
    <property type="component" value="Chromosome 11"/>
</dbReference>
<sequence length="123" mass="14855">MADNNKSSRIRSDKREEEEEEEEDVKMEKFFALIRSFREARNYYKRKEMNEMEKKNTSHKKTKRAVGGEQSSCNWVPKFEQEDFAKEVVEFRRTPLIFRRPDNEEKNKKKGEDDGDLDLRLTL</sequence>
<evidence type="ECO:0000256" key="3">
    <source>
        <dbReference type="ARBA" id="ARBA00023242"/>
    </source>
</evidence>
<evidence type="ECO:0000256" key="2">
    <source>
        <dbReference type="ARBA" id="ARBA00009937"/>
    </source>
</evidence>
<protein>
    <submittedName>
        <fullName evidence="6">Protein NIM1-INTERACTING 1-like</fullName>
    </submittedName>
</protein>
<dbReference type="KEGG" id="jre:108981069"/>
<dbReference type="InterPro" id="IPR031425">
    <property type="entry name" value="NPR1/NH1-interacting"/>
</dbReference>
<dbReference type="OrthoDB" id="1110691at2759"/>
<dbReference type="Pfam" id="PF15699">
    <property type="entry name" value="NPR1_interact"/>
    <property type="match status" value="1"/>
</dbReference>
<organism evidence="5 6">
    <name type="scientific">Juglans regia</name>
    <name type="common">English walnut</name>
    <dbReference type="NCBI Taxonomy" id="51240"/>
    <lineage>
        <taxon>Eukaryota</taxon>
        <taxon>Viridiplantae</taxon>
        <taxon>Streptophyta</taxon>
        <taxon>Embryophyta</taxon>
        <taxon>Tracheophyta</taxon>
        <taxon>Spermatophyta</taxon>
        <taxon>Magnoliopsida</taxon>
        <taxon>eudicotyledons</taxon>
        <taxon>Gunneridae</taxon>
        <taxon>Pentapetalae</taxon>
        <taxon>rosids</taxon>
        <taxon>fabids</taxon>
        <taxon>Fagales</taxon>
        <taxon>Juglandaceae</taxon>
        <taxon>Juglans</taxon>
    </lineage>
</organism>
<dbReference type="AlphaFoldDB" id="A0A2I4DKL7"/>
<accession>A0A2I4DKL7</accession>
<feature type="compositionally biased region" description="Basic and acidic residues" evidence="4">
    <location>
        <begin position="99"/>
        <end position="112"/>
    </location>
</feature>
<evidence type="ECO:0000256" key="1">
    <source>
        <dbReference type="ARBA" id="ARBA00004123"/>
    </source>
</evidence>
<feature type="region of interest" description="Disordered" evidence="4">
    <location>
        <begin position="1"/>
        <end position="25"/>
    </location>
</feature>
<evidence type="ECO:0000313" key="5">
    <source>
        <dbReference type="Proteomes" id="UP000235220"/>
    </source>
</evidence>
<name>A0A2I4DKL7_JUGRE</name>
<feature type="region of interest" description="Disordered" evidence="4">
    <location>
        <begin position="50"/>
        <end position="70"/>
    </location>
</feature>
<comment type="similarity">
    <text evidence="2">Belongs to the NPR1-interactor family.</text>
</comment>
<dbReference type="RefSeq" id="XP_018816084.1">
    <property type="nucleotide sequence ID" value="XM_018960539.1"/>
</dbReference>
<evidence type="ECO:0000256" key="4">
    <source>
        <dbReference type="SAM" id="MobiDB-lite"/>
    </source>
</evidence>
<feature type="region of interest" description="Disordered" evidence="4">
    <location>
        <begin position="99"/>
        <end position="123"/>
    </location>
</feature>
<dbReference type="PANTHER" id="PTHR33669:SF1">
    <property type="entry name" value="PROTEIN NIM1-INTERACTING 1"/>
    <property type="match status" value="1"/>
</dbReference>
<dbReference type="PANTHER" id="PTHR33669">
    <property type="entry name" value="PROTEIN NEGATIVE REGULATOR OF RESISTANCE"/>
    <property type="match status" value="1"/>
</dbReference>
<dbReference type="GO" id="GO:0010112">
    <property type="term" value="P:regulation of systemic acquired resistance"/>
    <property type="evidence" value="ECO:0007669"/>
    <property type="project" value="InterPro"/>
</dbReference>
<proteinExistence type="inferred from homology"/>
<dbReference type="GO" id="GO:0005634">
    <property type="term" value="C:nucleus"/>
    <property type="evidence" value="ECO:0007669"/>
    <property type="project" value="UniProtKB-SubCell"/>
</dbReference>